<evidence type="ECO:0000256" key="3">
    <source>
        <dbReference type="ARBA" id="ARBA00022705"/>
    </source>
</evidence>
<feature type="domain" description="DNA-directed DNA polymerase family A palm" evidence="5">
    <location>
        <begin position="358"/>
        <end position="604"/>
    </location>
</feature>
<dbReference type="InterPro" id="IPR002298">
    <property type="entry name" value="DNA_polymerase_A"/>
</dbReference>
<evidence type="ECO:0000256" key="1">
    <source>
        <dbReference type="ARBA" id="ARBA00007705"/>
    </source>
</evidence>
<dbReference type="EC" id="2.7.7.7" evidence="2"/>
<dbReference type="InterPro" id="IPR043502">
    <property type="entry name" value="DNA/RNA_pol_sf"/>
</dbReference>
<dbReference type="PANTHER" id="PTHR10133:SF27">
    <property type="entry name" value="DNA POLYMERASE NU"/>
    <property type="match status" value="1"/>
</dbReference>
<keyword evidence="7" id="KW-1185">Reference proteome</keyword>
<dbReference type="Gene3D" id="3.30.420.10">
    <property type="entry name" value="Ribonuclease H-like superfamily/Ribonuclease H"/>
    <property type="match status" value="1"/>
</dbReference>
<accession>A0ABT7EAI5</accession>
<comment type="similarity">
    <text evidence="1">Belongs to the DNA polymerase type-A family.</text>
</comment>
<dbReference type="InterPro" id="IPR001098">
    <property type="entry name" value="DNA-dir_DNA_pol_A_palm_dom"/>
</dbReference>
<comment type="caution">
    <text evidence="6">The sequence shown here is derived from an EMBL/GenBank/DDBJ whole genome shotgun (WGS) entry which is preliminary data.</text>
</comment>
<name>A0ABT7EAI5_9FIRM</name>
<dbReference type="RefSeq" id="WP_284132873.1">
    <property type="nucleotide sequence ID" value="NZ_JASKYM010000004.1"/>
</dbReference>
<evidence type="ECO:0000313" key="7">
    <source>
        <dbReference type="Proteomes" id="UP001301012"/>
    </source>
</evidence>
<organism evidence="6 7">
    <name type="scientific">Romboutsia sedimentorum</name>
    <dbReference type="NCBI Taxonomy" id="1368474"/>
    <lineage>
        <taxon>Bacteria</taxon>
        <taxon>Bacillati</taxon>
        <taxon>Bacillota</taxon>
        <taxon>Clostridia</taxon>
        <taxon>Peptostreptococcales</taxon>
        <taxon>Peptostreptococcaceae</taxon>
        <taxon>Romboutsia</taxon>
    </lineage>
</organism>
<evidence type="ECO:0000259" key="5">
    <source>
        <dbReference type="SMART" id="SM00482"/>
    </source>
</evidence>
<dbReference type="InterPro" id="IPR036397">
    <property type="entry name" value="RNaseH_sf"/>
</dbReference>
<dbReference type="Pfam" id="PF00476">
    <property type="entry name" value="DNA_pol_A"/>
    <property type="match status" value="1"/>
</dbReference>
<proteinExistence type="inferred from homology"/>
<keyword evidence="3" id="KW-0235">DNA replication</keyword>
<reference evidence="6 7" key="1">
    <citation type="submission" date="2023-05" db="EMBL/GenBank/DDBJ databases">
        <title>Rombocin, a short stable natural nisin variant, displays selective antimicrobial activity against Listeria monocytogenes and employs dual mode of action to kill target bacterial strains.</title>
        <authorList>
            <person name="Wambui J."/>
            <person name="Stephan R."/>
            <person name="Kuipers O.P."/>
        </authorList>
    </citation>
    <scope>NUCLEOTIDE SEQUENCE [LARGE SCALE GENOMIC DNA]</scope>
    <source>
        <strain evidence="6 7">RC002</strain>
    </source>
</reference>
<dbReference type="EMBL" id="JASKYM010000004">
    <property type="protein sequence ID" value="MDK2563938.1"/>
    <property type="molecule type" value="Genomic_DNA"/>
</dbReference>
<evidence type="ECO:0000256" key="4">
    <source>
        <dbReference type="ARBA" id="ARBA00049244"/>
    </source>
</evidence>
<dbReference type="Gene3D" id="3.30.70.370">
    <property type="match status" value="2"/>
</dbReference>
<protein>
    <recommendedName>
        <fullName evidence="2">DNA-directed DNA polymerase</fullName>
        <ecNumber evidence="2">2.7.7.7</ecNumber>
    </recommendedName>
</protein>
<dbReference type="SUPFAM" id="SSF53098">
    <property type="entry name" value="Ribonuclease H-like"/>
    <property type="match status" value="1"/>
</dbReference>
<dbReference type="Gene3D" id="1.10.150.20">
    <property type="entry name" value="5' to 3' exonuclease, C-terminal subdomain"/>
    <property type="match status" value="2"/>
</dbReference>
<evidence type="ECO:0000313" key="6">
    <source>
        <dbReference type="EMBL" id="MDK2563938.1"/>
    </source>
</evidence>
<evidence type="ECO:0000256" key="2">
    <source>
        <dbReference type="ARBA" id="ARBA00012417"/>
    </source>
</evidence>
<gene>
    <name evidence="6" type="ORF">QOZ84_10280</name>
</gene>
<dbReference type="Proteomes" id="UP001301012">
    <property type="component" value="Unassembled WGS sequence"/>
</dbReference>
<dbReference type="InterPro" id="IPR012337">
    <property type="entry name" value="RNaseH-like_sf"/>
</dbReference>
<dbReference type="SUPFAM" id="SSF56672">
    <property type="entry name" value="DNA/RNA polymerases"/>
    <property type="match status" value="1"/>
</dbReference>
<dbReference type="PANTHER" id="PTHR10133">
    <property type="entry name" value="DNA POLYMERASE I"/>
    <property type="match status" value="1"/>
</dbReference>
<sequence>MIMSIDIETKSSIGLTKCGVYAYSEDKDFEILLLAYAFDDEEVSVVDLANNHPLSSSIKDAILNPNIIKYAFNANFERVCLSKYLNTKLEIKSFRCSQAMALRLGLAHGLQNVGEILDLEIKKDKVGKSLIKYFNTNKPSDDLVKWEQFKNYCKTDVIVERDIRKKLDKYEITNFEKQLYTLDQKINDRGVFIDTDLIDKAIDLNLYNEKILKDKLKDLTNIDNIKSPAQVKKYLKDKHDIQLNSLSKENVEKLIKSSTNQQLKEILILRQSLNKTSIKKYEAMKRTITKDKTIKGLFQYYGANKTGRWSGRLVQVQNLPQTNLSNIDLPRNILKQYKTEDAHELLEILYDNTGNILSNLIRTSFVPKQNKKLIISDFSAIEARVLAYIANEKWRINVFNSHGKIYEASAAKMFKVDIDKITKDSPLRQKGKIAELALGYQGSVNALLSMGADKMGLSNIEMQNLVRNFRSSNTNIVNFWKNIDMVSINAIKHKKNIKLGFVEFIYDPDYLFIKLPSNRSLAYYKPQIEIDKNFNKEIITYKSINQTTKKFEKNYTYGGKLTENIVQAIARDILATKMLELDEKGFDIIMHIHDEVVLEVDESVNIEDIDEIMEREIPYLKGLNLKADTQISYYYKK</sequence>
<comment type="catalytic activity">
    <reaction evidence="4">
        <text>DNA(n) + a 2'-deoxyribonucleoside 5'-triphosphate = DNA(n+1) + diphosphate</text>
        <dbReference type="Rhea" id="RHEA:22508"/>
        <dbReference type="Rhea" id="RHEA-COMP:17339"/>
        <dbReference type="Rhea" id="RHEA-COMP:17340"/>
        <dbReference type="ChEBI" id="CHEBI:33019"/>
        <dbReference type="ChEBI" id="CHEBI:61560"/>
        <dbReference type="ChEBI" id="CHEBI:173112"/>
        <dbReference type="EC" id="2.7.7.7"/>
    </reaction>
</comment>
<dbReference type="SMART" id="SM00482">
    <property type="entry name" value="POLAc"/>
    <property type="match status" value="1"/>
</dbReference>